<evidence type="ECO:0000256" key="1">
    <source>
        <dbReference type="ARBA" id="ARBA00002959"/>
    </source>
</evidence>
<feature type="transmembrane region" description="Helical" evidence="13">
    <location>
        <begin position="42"/>
        <end position="66"/>
    </location>
</feature>
<gene>
    <name evidence="15" type="ORF">EB796_001853</name>
    <name evidence="14" type="ORF">EB796_004324</name>
</gene>
<sequence>MWGGCFSSIDCTLVYLRKKEDPWNSIMSGAATGAILSVRNGAMAMTGSALVGGVLLAVIEGVGILMNRLAASNMQNISVMEQQPPADHPDAATYNGDSQTSQYMTSR</sequence>
<reference evidence="14 16" key="2">
    <citation type="submission" date="2020-06" db="EMBL/GenBank/DDBJ databases">
        <title>Draft genome of Bugula neritina, a colonial animal packing powerful symbionts and potential medicines.</title>
        <authorList>
            <person name="Rayko M."/>
        </authorList>
    </citation>
    <scope>NUCLEOTIDE SEQUENCE [LARGE SCALE GENOMIC DNA]</scope>
    <source>
        <strain evidence="14">Kwan_BN1</strain>
    </source>
</reference>
<comment type="similarity">
    <text evidence="3">Belongs to the Tim17/Tim22/Tim23 family.</text>
</comment>
<evidence type="ECO:0000256" key="6">
    <source>
        <dbReference type="ARBA" id="ARBA00022792"/>
    </source>
</evidence>
<evidence type="ECO:0000256" key="13">
    <source>
        <dbReference type="SAM" id="Phobius"/>
    </source>
</evidence>
<keyword evidence="5 13" id="KW-0812">Transmembrane</keyword>
<feature type="compositionally biased region" description="Polar residues" evidence="12">
    <location>
        <begin position="95"/>
        <end position="107"/>
    </location>
</feature>
<keyword evidence="4" id="KW-0813">Transport</keyword>
<organism evidence="14 16">
    <name type="scientific">Bugula neritina</name>
    <name type="common">Brown bryozoan</name>
    <name type="synonym">Sertularia neritina</name>
    <dbReference type="NCBI Taxonomy" id="10212"/>
    <lineage>
        <taxon>Eukaryota</taxon>
        <taxon>Metazoa</taxon>
        <taxon>Spiralia</taxon>
        <taxon>Lophotrochozoa</taxon>
        <taxon>Bryozoa</taxon>
        <taxon>Gymnolaemata</taxon>
        <taxon>Cheilostomatida</taxon>
        <taxon>Flustrina</taxon>
        <taxon>Buguloidea</taxon>
        <taxon>Bugulidae</taxon>
        <taxon>Bugula</taxon>
    </lineage>
</organism>
<keyword evidence="10" id="KW-0496">Mitochondrion</keyword>
<keyword evidence="9" id="KW-0811">Translocation</keyword>
<proteinExistence type="inferred from homology"/>
<evidence type="ECO:0000256" key="3">
    <source>
        <dbReference type="ARBA" id="ARBA00008444"/>
    </source>
</evidence>
<accession>A0A7J7KFD1</accession>
<evidence type="ECO:0000256" key="10">
    <source>
        <dbReference type="ARBA" id="ARBA00023128"/>
    </source>
</evidence>
<name>A0A7J7KFD1_BUGNE</name>
<dbReference type="PANTHER" id="PTHR10485">
    <property type="entry name" value="MITOCHONDRIAL IMPORT INNER MEMBRANE TRANSLOCASE SUBUNIT TIM-17"/>
    <property type="match status" value="1"/>
</dbReference>
<evidence type="ECO:0000313" key="15">
    <source>
        <dbReference type="EMBL" id="KAF6039817.1"/>
    </source>
</evidence>
<keyword evidence="16" id="KW-1185">Reference proteome</keyword>
<evidence type="ECO:0000256" key="4">
    <source>
        <dbReference type="ARBA" id="ARBA00022448"/>
    </source>
</evidence>
<protein>
    <submittedName>
        <fullName evidence="14">Uncharacterized protein</fullName>
    </submittedName>
</protein>
<keyword evidence="8 13" id="KW-1133">Transmembrane helix</keyword>
<dbReference type="EMBL" id="VXIV02000583">
    <property type="protein sequence ID" value="KAF6037362.1"/>
    <property type="molecule type" value="Genomic_DNA"/>
</dbReference>
<evidence type="ECO:0000256" key="2">
    <source>
        <dbReference type="ARBA" id="ARBA00004448"/>
    </source>
</evidence>
<comment type="function">
    <text evidence="1">Essential component of the TIM23 complex, a complex that mediates the translocation of transit peptide-containing proteins across the mitochondrial inner membrane.</text>
</comment>
<evidence type="ECO:0000256" key="5">
    <source>
        <dbReference type="ARBA" id="ARBA00022692"/>
    </source>
</evidence>
<feature type="region of interest" description="Disordered" evidence="12">
    <location>
        <begin position="80"/>
        <end position="107"/>
    </location>
</feature>
<keyword evidence="7" id="KW-0653">Protein transport</keyword>
<evidence type="ECO:0000256" key="12">
    <source>
        <dbReference type="SAM" id="MobiDB-lite"/>
    </source>
</evidence>
<dbReference type="EMBL" id="VXIV02000207">
    <property type="protein sequence ID" value="KAF6039817.1"/>
    <property type="molecule type" value="Genomic_DNA"/>
</dbReference>
<dbReference type="PANTHER" id="PTHR10485:SF0">
    <property type="entry name" value="AT05822P-RELATED"/>
    <property type="match status" value="1"/>
</dbReference>
<evidence type="ECO:0000313" key="14">
    <source>
        <dbReference type="EMBL" id="KAF6037362.1"/>
    </source>
</evidence>
<evidence type="ECO:0000256" key="11">
    <source>
        <dbReference type="ARBA" id="ARBA00023136"/>
    </source>
</evidence>
<dbReference type="OrthoDB" id="2261329at2759"/>
<keyword evidence="11 13" id="KW-0472">Membrane</keyword>
<reference evidence="14 16" key="1">
    <citation type="submission" date="2019-09" db="EMBL/GenBank/DDBJ databases">
        <authorList>
            <person name="Raiko M."/>
            <person name="Komissarov A."/>
            <person name="Rhodes A."/>
            <person name="Kliver S."/>
            <person name="Lim-Fong G."/>
            <person name="Kwan J."/>
            <person name="O'Brien S.J."/>
            <person name="Lopez J.V."/>
        </authorList>
    </citation>
    <scope>NUCLEOTIDE SEQUENCE [LARGE SCALE GENOMIC DNA]</scope>
    <source>
        <strain evidence="14">Kwan_BN1</strain>
    </source>
</reference>
<evidence type="ECO:0000313" key="16">
    <source>
        <dbReference type="Proteomes" id="UP000593567"/>
    </source>
</evidence>
<dbReference type="Proteomes" id="UP000593567">
    <property type="component" value="Unassembled WGS sequence"/>
</dbReference>
<comment type="subcellular location">
    <subcellularLocation>
        <location evidence="2">Mitochondrion inner membrane</location>
        <topology evidence="2">Multi-pass membrane protein</topology>
    </subcellularLocation>
</comment>
<dbReference type="GO" id="GO:0030150">
    <property type="term" value="P:protein import into mitochondrial matrix"/>
    <property type="evidence" value="ECO:0007669"/>
    <property type="project" value="TreeGrafter"/>
</dbReference>
<dbReference type="GO" id="GO:0008320">
    <property type="term" value="F:protein transmembrane transporter activity"/>
    <property type="evidence" value="ECO:0007669"/>
    <property type="project" value="TreeGrafter"/>
</dbReference>
<comment type="caution">
    <text evidence="14">The sequence shown here is derived from an EMBL/GenBank/DDBJ whole genome shotgun (WGS) entry which is preliminary data.</text>
</comment>
<keyword evidence="6" id="KW-0999">Mitochondrion inner membrane</keyword>
<evidence type="ECO:0000256" key="9">
    <source>
        <dbReference type="ARBA" id="ARBA00023010"/>
    </source>
</evidence>
<dbReference type="Pfam" id="PF02466">
    <property type="entry name" value="Tim17"/>
    <property type="match status" value="1"/>
</dbReference>
<dbReference type="AlphaFoldDB" id="A0A7J7KFD1"/>
<evidence type="ECO:0000256" key="8">
    <source>
        <dbReference type="ARBA" id="ARBA00022989"/>
    </source>
</evidence>
<dbReference type="GO" id="GO:0005744">
    <property type="term" value="C:TIM23 mitochondrial import inner membrane translocase complex"/>
    <property type="evidence" value="ECO:0007669"/>
    <property type="project" value="TreeGrafter"/>
</dbReference>
<evidence type="ECO:0000256" key="7">
    <source>
        <dbReference type="ARBA" id="ARBA00022927"/>
    </source>
</evidence>